<reference evidence="3" key="1">
    <citation type="submission" date="2025-08" db="UniProtKB">
        <authorList>
            <consortium name="RefSeq"/>
        </authorList>
    </citation>
    <scope>IDENTIFICATION</scope>
    <source>
        <tissue evidence="3">Thorax and Abdomen</tissue>
    </source>
</reference>
<evidence type="ECO:0000256" key="1">
    <source>
        <dbReference type="SAM" id="MobiDB-lite"/>
    </source>
</evidence>
<feature type="compositionally biased region" description="Low complexity" evidence="1">
    <location>
        <begin position="129"/>
        <end position="141"/>
    </location>
</feature>
<keyword evidence="2" id="KW-1185">Reference proteome</keyword>
<name>A0A6J0C0Q5_NEOLC</name>
<dbReference type="OrthoDB" id="7696591at2759"/>
<accession>A0A6J0C0Q5</accession>
<sequence length="367" mass="38595">MCQPMPRNCNCPPPVQIDARADEECSCDCPSAPECACPPSERRFSRTKVKCPNARICCPVPRQPPGTPCCCIECRPCLPPPCDPCSSTRCRPSTPRTKPCRPASPCPPSSPCRPKRSSPCQKPAPPSPSRSSARSSSRGSSCCSPCRAPGQSSSTCDDNGEVVEVTRARGDDGERYCAGDADRRSRCRCAHDGKGCVDDCRWRCSRNCAGEPLTGSCERPKEPGNNEGRAPNVSQVATGVDKSLSIDHRQVDHSVTKIEAAPELRAATYPGNAAAVGAPGARGTRGTSGWKVFPRKVSRSAVSPVGGTGHSLSNVIAARKSAATPGVNRTPIGTNALHARLVAKRMAPGRSGLGVQTHPASRDSSKG</sequence>
<dbReference type="Proteomes" id="UP000829291">
    <property type="component" value="Chromosome 6"/>
</dbReference>
<feature type="region of interest" description="Disordered" evidence="1">
    <location>
        <begin position="93"/>
        <end position="141"/>
    </location>
</feature>
<evidence type="ECO:0000313" key="2">
    <source>
        <dbReference type="Proteomes" id="UP000829291"/>
    </source>
</evidence>
<dbReference type="AlphaFoldDB" id="A0A6J0C0Q5"/>
<protein>
    <submittedName>
        <fullName evidence="3">Uncharacterized protein LOC107224469</fullName>
    </submittedName>
</protein>
<dbReference type="KEGG" id="nlo:107224469"/>
<organism evidence="3">
    <name type="scientific">Neodiprion lecontei</name>
    <name type="common">Redheaded pine sawfly</name>
    <dbReference type="NCBI Taxonomy" id="441921"/>
    <lineage>
        <taxon>Eukaryota</taxon>
        <taxon>Metazoa</taxon>
        <taxon>Ecdysozoa</taxon>
        <taxon>Arthropoda</taxon>
        <taxon>Hexapoda</taxon>
        <taxon>Insecta</taxon>
        <taxon>Pterygota</taxon>
        <taxon>Neoptera</taxon>
        <taxon>Endopterygota</taxon>
        <taxon>Hymenoptera</taxon>
        <taxon>Tenthredinoidea</taxon>
        <taxon>Diprionidae</taxon>
        <taxon>Diprioninae</taxon>
        <taxon>Neodiprion</taxon>
    </lineage>
</organism>
<dbReference type="GeneID" id="107224469"/>
<proteinExistence type="predicted"/>
<dbReference type="RefSeq" id="XP_015520018.2">
    <property type="nucleotide sequence ID" value="XM_015664532.2"/>
</dbReference>
<dbReference type="InParanoid" id="A0A6J0C0Q5"/>
<feature type="region of interest" description="Disordered" evidence="1">
    <location>
        <begin position="345"/>
        <end position="367"/>
    </location>
</feature>
<feature type="compositionally biased region" description="Pro residues" evidence="1">
    <location>
        <begin position="102"/>
        <end position="111"/>
    </location>
</feature>
<gene>
    <name evidence="3" type="primary">LOC107224469</name>
</gene>
<evidence type="ECO:0000313" key="3">
    <source>
        <dbReference type="RefSeq" id="XP_015520018.2"/>
    </source>
</evidence>